<evidence type="ECO:0000256" key="1">
    <source>
        <dbReference type="SAM" id="MobiDB-lite"/>
    </source>
</evidence>
<dbReference type="AlphaFoldDB" id="A0A6J6X528"/>
<sequence>MGAVGEALDVRVGESTVKITEEPIVKDHIATTPRQQCWHGEGFDSRRYPGEGRKGRVRWAQGNIGNEIGHGPASARSPVGRAQGFTVLTRRHQCGALDETQGPLTDELCGPSSDSNQRGNLDTLGLRRGGVGQDEIRDGELWRGTHGHRPTPIVRGEREGSVNFLTAELDQLSNSLGEHPGSTPLGVPHARLINSHDPPLR</sequence>
<reference evidence="2" key="1">
    <citation type="submission" date="2020-05" db="EMBL/GenBank/DDBJ databases">
        <authorList>
            <person name="Chiriac C."/>
            <person name="Salcher M."/>
            <person name="Ghai R."/>
            <person name="Kavagutti S V."/>
        </authorList>
    </citation>
    <scope>NUCLEOTIDE SEQUENCE</scope>
</reference>
<feature type="region of interest" description="Disordered" evidence="1">
    <location>
        <begin position="98"/>
        <end position="130"/>
    </location>
</feature>
<protein>
    <submittedName>
        <fullName evidence="2">Unannotated protein</fullName>
    </submittedName>
</protein>
<accession>A0A6J6X528</accession>
<dbReference type="EMBL" id="CAFAAB010000159">
    <property type="protein sequence ID" value="CAB4791125.1"/>
    <property type="molecule type" value="Genomic_DNA"/>
</dbReference>
<evidence type="ECO:0000313" key="2">
    <source>
        <dbReference type="EMBL" id="CAB4791125.1"/>
    </source>
</evidence>
<proteinExistence type="predicted"/>
<gene>
    <name evidence="2" type="ORF">UFOPK2958_01207</name>
</gene>
<feature type="region of interest" description="Disordered" evidence="1">
    <location>
        <begin position="174"/>
        <end position="201"/>
    </location>
</feature>
<name>A0A6J6X528_9ZZZZ</name>
<organism evidence="2">
    <name type="scientific">freshwater metagenome</name>
    <dbReference type="NCBI Taxonomy" id="449393"/>
    <lineage>
        <taxon>unclassified sequences</taxon>
        <taxon>metagenomes</taxon>
        <taxon>ecological metagenomes</taxon>
    </lineage>
</organism>